<comment type="caution">
    <text evidence="1">The sequence shown here is derived from an EMBL/GenBank/DDBJ whole genome shotgun (WGS) entry which is preliminary data.</text>
</comment>
<dbReference type="Proteomes" id="UP001148662">
    <property type="component" value="Unassembled WGS sequence"/>
</dbReference>
<protein>
    <submittedName>
        <fullName evidence="1">Uncharacterized protein</fullName>
    </submittedName>
</protein>
<gene>
    <name evidence="1" type="ORF">NM688_g688</name>
</gene>
<evidence type="ECO:0000313" key="2">
    <source>
        <dbReference type="Proteomes" id="UP001148662"/>
    </source>
</evidence>
<organism evidence="1 2">
    <name type="scientific">Phlebia brevispora</name>
    <dbReference type="NCBI Taxonomy" id="194682"/>
    <lineage>
        <taxon>Eukaryota</taxon>
        <taxon>Fungi</taxon>
        <taxon>Dikarya</taxon>
        <taxon>Basidiomycota</taxon>
        <taxon>Agaricomycotina</taxon>
        <taxon>Agaricomycetes</taxon>
        <taxon>Polyporales</taxon>
        <taxon>Meruliaceae</taxon>
        <taxon>Phlebia</taxon>
    </lineage>
</organism>
<name>A0ACC1TDA4_9APHY</name>
<accession>A0ACC1TDA4</accession>
<keyword evidence="2" id="KW-1185">Reference proteome</keyword>
<sequence>MSGNVDIEEIKAKARELVIQADAEGKLEELTPRLVRHKIEQLLSLEDGVLDEKEHKNAIKNALNAALDELGEPPEAKVENSSPKVVEKPPSKRKSPEGSDVEAPAKKPKTVRKKTTTKDGDGPEKKTRPRKKAETKQKAAPKDKSKSEPKASRRKTEPKAPESTTSAKKVKAVRSPSVIESSDEEGASGKSPSKAEASSPKKSTPRKVSDSERPKKRQKKAVVESEDEAEAEEPAATSPVKEETAPEAEASTSQDQKANGDTGEKSESQMSVLIDEPPKRRQKKKKEEDSTTKPKRKSKSKAEELSPNEQEIKRLKSFVTACGVRKVWSRELKDMSERDQISHIKRMLADLGMTGRLSIEKAKAIRAKRELAQELEDVQEFEKAVLSGPGGSRRTRKQAADAESVPGDSDEEAPPPKRRISSARASINAFLDDQSDDE</sequence>
<evidence type="ECO:0000313" key="1">
    <source>
        <dbReference type="EMBL" id="KAJ3558837.1"/>
    </source>
</evidence>
<proteinExistence type="predicted"/>
<dbReference type="EMBL" id="JANHOG010000063">
    <property type="protein sequence ID" value="KAJ3558837.1"/>
    <property type="molecule type" value="Genomic_DNA"/>
</dbReference>
<reference evidence="1" key="1">
    <citation type="submission" date="2022-07" db="EMBL/GenBank/DDBJ databases">
        <title>Genome Sequence of Phlebia brevispora.</title>
        <authorList>
            <person name="Buettner E."/>
        </authorList>
    </citation>
    <scope>NUCLEOTIDE SEQUENCE</scope>
    <source>
        <strain evidence="1">MPL23</strain>
    </source>
</reference>